<evidence type="ECO:0000313" key="12">
    <source>
        <dbReference type="Proteomes" id="UP000770661"/>
    </source>
</evidence>
<dbReference type="Proteomes" id="UP000770661">
    <property type="component" value="Unassembled WGS sequence"/>
</dbReference>
<feature type="compositionally biased region" description="Basic and acidic residues" evidence="9">
    <location>
        <begin position="263"/>
        <end position="282"/>
    </location>
</feature>
<keyword evidence="8" id="KW-0131">Cell cycle</keyword>
<feature type="region of interest" description="Disordered" evidence="9">
    <location>
        <begin position="184"/>
        <end position="453"/>
    </location>
</feature>
<dbReference type="AlphaFoldDB" id="A0A8J4YHT4"/>
<protein>
    <submittedName>
        <fullName evidence="11">Replication stress response regulator SDE2</fullName>
    </submittedName>
</protein>
<feature type="compositionally biased region" description="Low complexity" evidence="9">
    <location>
        <begin position="242"/>
        <end position="251"/>
    </location>
</feature>
<keyword evidence="5" id="KW-0507">mRNA processing</keyword>
<keyword evidence="7" id="KW-0539">Nucleus</keyword>
<dbReference type="OrthoDB" id="547031at2759"/>
<evidence type="ECO:0000256" key="2">
    <source>
        <dbReference type="ARBA" id="ARBA00004496"/>
    </source>
</evidence>
<evidence type="ECO:0000256" key="7">
    <source>
        <dbReference type="ARBA" id="ARBA00023242"/>
    </source>
</evidence>
<comment type="subcellular location">
    <subcellularLocation>
        <location evidence="2">Cytoplasm</location>
    </subcellularLocation>
    <subcellularLocation>
        <location evidence="1">Nucleus</location>
    </subcellularLocation>
</comment>
<evidence type="ECO:0000256" key="9">
    <source>
        <dbReference type="SAM" id="MobiDB-lite"/>
    </source>
</evidence>
<feature type="compositionally biased region" description="Acidic residues" evidence="9">
    <location>
        <begin position="217"/>
        <end position="229"/>
    </location>
</feature>
<keyword evidence="4" id="KW-0963">Cytoplasm</keyword>
<dbReference type="PANTHER" id="PTHR12786:SF1">
    <property type="entry name" value="SPLICING REGULATOR SDE2"/>
    <property type="match status" value="1"/>
</dbReference>
<proteinExistence type="inferred from homology"/>
<accession>A0A8J4YHT4</accession>
<feature type="compositionally biased region" description="Acidic residues" evidence="9">
    <location>
        <begin position="297"/>
        <end position="307"/>
    </location>
</feature>
<evidence type="ECO:0000256" key="1">
    <source>
        <dbReference type="ARBA" id="ARBA00004123"/>
    </source>
</evidence>
<name>A0A8J4YHT4_CHIOP</name>
<sequence>MDWVLGKVVNQSDCGASLGNTKITDLVFADDAVLFAESLEVLVMALEALHEEGPVCNVVLQRQGRLVWPSTPLDGGAVVVATLRLPGGKGGFGSMLRAIGAQIEKTTNREACRDLSGRRLRDINEEKRLKDFISKKADRERELQEKKKLKFKQLEETPRHTFQDESYFQQRELREKNLYDSLDKAFDSKKSGSRTATKRSMKEAPAAKPKKGRFLDDLDDSSSEEENNDDGAAARPQETSESDSNSSTGSNAKHQQDNANSCRVKDSRSSDTKANRKKEPVARIKKGGLMADLNESSSEEDEGNNEETEAKPQEASEENNKETEASEENSKEAEAKPQEASEENNKETIENNKETEAKPQEASEENNKETEAKPQEASEENNKETEAKPQEASEENNKEAEAKPQEASEENNKETEAKPQEAIEENNKETEASDTHRCTSNSNSSTESRKEED</sequence>
<dbReference type="InterPro" id="IPR053822">
    <property type="entry name" value="SDE2-like_dom"/>
</dbReference>
<gene>
    <name evidence="11" type="primary">sde2</name>
    <name evidence="11" type="ORF">GWK47_034119</name>
</gene>
<keyword evidence="6" id="KW-0508">mRNA splicing</keyword>
<dbReference type="GO" id="GO:0006397">
    <property type="term" value="P:mRNA processing"/>
    <property type="evidence" value="ECO:0007669"/>
    <property type="project" value="UniProtKB-KW"/>
</dbReference>
<keyword evidence="12" id="KW-1185">Reference proteome</keyword>
<evidence type="ECO:0000313" key="11">
    <source>
        <dbReference type="EMBL" id="KAG0727692.1"/>
    </source>
</evidence>
<dbReference type="GO" id="GO:0005634">
    <property type="term" value="C:nucleus"/>
    <property type="evidence" value="ECO:0007669"/>
    <property type="project" value="UniProtKB-SubCell"/>
</dbReference>
<dbReference type="PANTHER" id="PTHR12786">
    <property type="entry name" value="SPLICING FACTOR SF3A-RELATED"/>
    <property type="match status" value="1"/>
</dbReference>
<reference evidence="11" key="1">
    <citation type="submission" date="2020-07" db="EMBL/GenBank/DDBJ databases">
        <title>The High-quality genome of the commercially important snow crab, Chionoecetes opilio.</title>
        <authorList>
            <person name="Jeong J.-H."/>
            <person name="Ryu S."/>
        </authorList>
    </citation>
    <scope>NUCLEOTIDE SEQUENCE</scope>
    <source>
        <strain evidence="11">MADBK_172401_WGS</strain>
        <tissue evidence="11">Digestive gland</tissue>
    </source>
</reference>
<comment type="similarity">
    <text evidence="3">Belongs to the SDE2 family.</text>
</comment>
<dbReference type="EMBL" id="JACEEZ010003057">
    <property type="protein sequence ID" value="KAG0727692.1"/>
    <property type="molecule type" value="Genomic_DNA"/>
</dbReference>
<evidence type="ECO:0000259" key="10">
    <source>
        <dbReference type="Pfam" id="PF22782"/>
    </source>
</evidence>
<comment type="caution">
    <text evidence="11">The sequence shown here is derived from an EMBL/GenBank/DDBJ whole genome shotgun (WGS) entry which is preliminary data.</text>
</comment>
<feature type="compositionally biased region" description="Basic and acidic residues" evidence="9">
    <location>
        <begin position="308"/>
        <end position="437"/>
    </location>
</feature>
<feature type="domain" description="SDE2-like" evidence="10">
    <location>
        <begin position="87"/>
        <end position="182"/>
    </location>
</feature>
<organism evidence="11 12">
    <name type="scientific">Chionoecetes opilio</name>
    <name type="common">Atlantic snow crab</name>
    <name type="synonym">Cancer opilio</name>
    <dbReference type="NCBI Taxonomy" id="41210"/>
    <lineage>
        <taxon>Eukaryota</taxon>
        <taxon>Metazoa</taxon>
        <taxon>Ecdysozoa</taxon>
        <taxon>Arthropoda</taxon>
        <taxon>Crustacea</taxon>
        <taxon>Multicrustacea</taxon>
        <taxon>Malacostraca</taxon>
        <taxon>Eumalacostraca</taxon>
        <taxon>Eucarida</taxon>
        <taxon>Decapoda</taxon>
        <taxon>Pleocyemata</taxon>
        <taxon>Brachyura</taxon>
        <taxon>Eubrachyura</taxon>
        <taxon>Majoidea</taxon>
        <taxon>Majidae</taxon>
        <taxon>Chionoecetes</taxon>
    </lineage>
</organism>
<dbReference type="InterPro" id="IPR051421">
    <property type="entry name" value="RNA_Proc_DNA_Dmg_Regulator"/>
</dbReference>
<dbReference type="GO" id="GO:0005737">
    <property type="term" value="C:cytoplasm"/>
    <property type="evidence" value="ECO:0007669"/>
    <property type="project" value="UniProtKB-SubCell"/>
</dbReference>
<dbReference type="GO" id="GO:0008380">
    <property type="term" value="P:RNA splicing"/>
    <property type="evidence" value="ECO:0007669"/>
    <property type="project" value="UniProtKB-KW"/>
</dbReference>
<evidence type="ECO:0000256" key="3">
    <source>
        <dbReference type="ARBA" id="ARBA00008726"/>
    </source>
</evidence>
<evidence type="ECO:0000256" key="5">
    <source>
        <dbReference type="ARBA" id="ARBA00022664"/>
    </source>
</evidence>
<dbReference type="Pfam" id="PF22782">
    <property type="entry name" value="SDE2"/>
    <property type="match status" value="1"/>
</dbReference>
<evidence type="ECO:0000256" key="6">
    <source>
        <dbReference type="ARBA" id="ARBA00023187"/>
    </source>
</evidence>
<evidence type="ECO:0000256" key="4">
    <source>
        <dbReference type="ARBA" id="ARBA00022490"/>
    </source>
</evidence>
<evidence type="ECO:0000256" key="8">
    <source>
        <dbReference type="ARBA" id="ARBA00023306"/>
    </source>
</evidence>